<reference evidence="2" key="1">
    <citation type="submission" date="2018-02" db="EMBL/GenBank/DDBJ databases">
        <authorList>
            <person name="Cohen D.B."/>
            <person name="Kent A.D."/>
        </authorList>
    </citation>
    <scope>NUCLEOTIDE SEQUENCE</scope>
</reference>
<evidence type="ECO:0000313" key="2">
    <source>
        <dbReference type="EMBL" id="SPC86304.1"/>
    </source>
</evidence>
<gene>
    <name evidence="2" type="ORF">FSB_LOCUS14186</name>
</gene>
<name>A0A2N9FHQ0_FAGSY</name>
<dbReference type="EMBL" id="OIVN01000842">
    <property type="protein sequence ID" value="SPC86304.1"/>
    <property type="molecule type" value="Genomic_DNA"/>
</dbReference>
<evidence type="ECO:0000256" key="1">
    <source>
        <dbReference type="SAM" id="MobiDB-lite"/>
    </source>
</evidence>
<organism evidence="2">
    <name type="scientific">Fagus sylvatica</name>
    <name type="common">Beechnut</name>
    <dbReference type="NCBI Taxonomy" id="28930"/>
    <lineage>
        <taxon>Eukaryota</taxon>
        <taxon>Viridiplantae</taxon>
        <taxon>Streptophyta</taxon>
        <taxon>Embryophyta</taxon>
        <taxon>Tracheophyta</taxon>
        <taxon>Spermatophyta</taxon>
        <taxon>Magnoliopsida</taxon>
        <taxon>eudicotyledons</taxon>
        <taxon>Gunneridae</taxon>
        <taxon>Pentapetalae</taxon>
        <taxon>rosids</taxon>
        <taxon>fabids</taxon>
        <taxon>Fagales</taxon>
        <taxon>Fagaceae</taxon>
        <taxon>Fagus</taxon>
    </lineage>
</organism>
<dbReference type="AlphaFoldDB" id="A0A2N9FHQ0"/>
<protein>
    <submittedName>
        <fullName evidence="2">Uncharacterized protein</fullName>
    </submittedName>
</protein>
<proteinExistence type="predicted"/>
<sequence>MGSKKEDGSSSSSSIPSMPAKYFELGGRRGASV</sequence>
<accession>A0A2N9FHQ0</accession>
<feature type="region of interest" description="Disordered" evidence="1">
    <location>
        <begin position="1"/>
        <end position="33"/>
    </location>
</feature>